<keyword evidence="2" id="KW-1185">Reference proteome</keyword>
<proteinExistence type="predicted"/>
<gene>
    <name evidence="1" type="ORF">F8154_13390</name>
</gene>
<evidence type="ECO:0000313" key="2">
    <source>
        <dbReference type="Proteomes" id="UP000432715"/>
    </source>
</evidence>
<dbReference type="RefSeq" id="WP_151862126.1">
    <property type="nucleotide sequence ID" value="NZ_WBZC01000062.1"/>
</dbReference>
<comment type="caution">
    <text evidence="1">The sequence shown here is derived from an EMBL/GenBank/DDBJ whole genome shotgun (WGS) entry which is preliminary data.</text>
</comment>
<evidence type="ECO:0000313" key="1">
    <source>
        <dbReference type="EMBL" id="KAB3530909.1"/>
    </source>
</evidence>
<organism evidence="1 2">
    <name type="scientific">Alkaliphilus pronyensis</name>
    <dbReference type="NCBI Taxonomy" id="1482732"/>
    <lineage>
        <taxon>Bacteria</taxon>
        <taxon>Bacillati</taxon>
        <taxon>Bacillota</taxon>
        <taxon>Clostridia</taxon>
        <taxon>Peptostreptococcales</taxon>
        <taxon>Natronincolaceae</taxon>
        <taxon>Alkaliphilus</taxon>
    </lineage>
</organism>
<dbReference type="AlphaFoldDB" id="A0A6I0F1W5"/>
<dbReference type="Proteomes" id="UP000432715">
    <property type="component" value="Unassembled WGS sequence"/>
</dbReference>
<accession>A0A6I0F1W5</accession>
<sequence>MKKATNMIYGKRKMIFLAVILSIVVLLGMAYFITFVYGAYINVENYGVREVLVDESSLNFKGYTISSAQAFSGYQYKIKGEDVYIKIRYSMVSRFNRSGNADINIEGNFENVKNVYLQGRKKDDVRLIWSK</sequence>
<name>A0A6I0F1W5_9FIRM</name>
<dbReference type="OrthoDB" id="1957200at2"/>
<reference evidence="1 2" key="1">
    <citation type="submission" date="2019-10" db="EMBL/GenBank/DDBJ databases">
        <title>Alkaliphilus serpentinus sp. nov. and Alkaliphilus pronyensis sp. nov., two novel anaerobic alkaliphilic species isolated from the serpentinized-hosted hydrothermal field of the Prony Bay (New Caledonia).</title>
        <authorList>
            <person name="Postec A."/>
        </authorList>
    </citation>
    <scope>NUCLEOTIDE SEQUENCE [LARGE SCALE GENOMIC DNA]</scope>
    <source>
        <strain evidence="1 2">LacV</strain>
    </source>
</reference>
<protein>
    <submittedName>
        <fullName evidence="1">Uncharacterized protein</fullName>
    </submittedName>
</protein>
<dbReference type="EMBL" id="WBZC01000062">
    <property type="protein sequence ID" value="KAB3530909.1"/>
    <property type="molecule type" value="Genomic_DNA"/>
</dbReference>